<dbReference type="InterPro" id="IPR016181">
    <property type="entry name" value="Acyl_CoA_acyltransferase"/>
</dbReference>
<evidence type="ECO:0000313" key="3">
    <source>
        <dbReference type="Proteomes" id="UP000294902"/>
    </source>
</evidence>
<dbReference type="SUPFAM" id="SSF55729">
    <property type="entry name" value="Acyl-CoA N-acyltransferases (Nat)"/>
    <property type="match status" value="1"/>
</dbReference>
<evidence type="ECO:0000313" key="2">
    <source>
        <dbReference type="EMBL" id="TCT15615.1"/>
    </source>
</evidence>
<dbReference type="GO" id="GO:0004343">
    <property type="term" value="F:glucosamine 6-phosphate N-acetyltransferase activity"/>
    <property type="evidence" value="ECO:0007669"/>
    <property type="project" value="TreeGrafter"/>
</dbReference>
<organism evidence="2 3">
    <name type="scientific">Natranaerovirga pectinivora</name>
    <dbReference type="NCBI Taxonomy" id="682400"/>
    <lineage>
        <taxon>Bacteria</taxon>
        <taxon>Bacillati</taxon>
        <taxon>Bacillota</taxon>
        <taxon>Clostridia</taxon>
        <taxon>Lachnospirales</taxon>
        <taxon>Natranaerovirgaceae</taxon>
        <taxon>Natranaerovirga</taxon>
    </lineage>
</organism>
<reference evidence="2 3" key="1">
    <citation type="submission" date="2019-03" db="EMBL/GenBank/DDBJ databases">
        <title>Genomic Encyclopedia of Type Strains, Phase IV (KMG-IV): sequencing the most valuable type-strain genomes for metagenomic binning, comparative biology and taxonomic classification.</title>
        <authorList>
            <person name="Goeker M."/>
        </authorList>
    </citation>
    <scope>NUCLEOTIDE SEQUENCE [LARGE SCALE GENOMIC DNA]</scope>
    <source>
        <strain evidence="2 3">DSM 24629</strain>
    </source>
</reference>
<gene>
    <name evidence="2" type="ORF">EDC18_103323</name>
</gene>
<dbReference type="Gene3D" id="3.40.630.30">
    <property type="match status" value="1"/>
</dbReference>
<dbReference type="Proteomes" id="UP000294902">
    <property type="component" value="Unassembled WGS sequence"/>
</dbReference>
<evidence type="ECO:0000259" key="1">
    <source>
        <dbReference type="PROSITE" id="PS51186"/>
    </source>
</evidence>
<dbReference type="OrthoDB" id="9796171at2"/>
<dbReference type="PANTHER" id="PTHR13355:SF11">
    <property type="entry name" value="GLUCOSAMINE 6-PHOSPHATE N-ACETYLTRANSFERASE"/>
    <property type="match status" value="1"/>
</dbReference>
<dbReference type="AlphaFoldDB" id="A0A4R3MMX3"/>
<dbReference type="EMBL" id="SMAL01000003">
    <property type="protein sequence ID" value="TCT15615.1"/>
    <property type="molecule type" value="Genomic_DNA"/>
</dbReference>
<name>A0A4R3MMX3_9FIRM</name>
<dbReference type="PROSITE" id="PS51186">
    <property type="entry name" value="GNAT"/>
    <property type="match status" value="1"/>
</dbReference>
<keyword evidence="2" id="KW-0808">Transferase</keyword>
<keyword evidence="3" id="KW-1185">Reference proteome</keyword>
<dbReference type="Pfam" id="PF13673">
    <property type="entry name" value="Acetyltransf_10"/>
    <property type="match status" value="1"/>
</dbReference>
<protein>
    <submittedName>
        <fullName evidence="2">Putative GNAT family N-acyltransferase</fullName>
    </submittedName>
</protein>
<accession>A0A4R3MMX3</accession>
<keyword evidence="2" id="KW-0012">Acyltransferase</keyword>
<dbReference type="InterPro" id="IPR000182">
    <property type="entry name" value="GNAT_dom"/>
</dbReference>
<proteinExistence type="predicted"/>
<dbReference type="RefSeq" id="WP_132251456.1">
    <property type="nucleotide sequence ID" value="NZ_SMAL01000003.1"/>
</dbReference>
<comment type="caution">
    <text evidence="2">The sequence shown here is derived from an EMBL/GenBank/DDBJ whole genome shotgun (WGS) entry which is preliminary data.</text>
</comment>
<sequence length="141" mass="16090">MIAKPITNQDELEIAFKIRKKVFVEEQGVPAENEFDEYEATTTHVLAYYNNEAVGAGRLRTIDDIAKLERICVLESHRKYGIGRTIVHCLENLAKEKGIKKSKLHGQTHALSFYEKLGYIKASEEFLEEGIPHLVMIKELS</sequence>
<dbReference type="CDD" id="cd04301">
    <property type="entry name" value="NAT_SF"/>
    <property type="match status" value="1"/>
</dbReference>
<dbReference type="PANTHER" id="PTHR13355">
    <property type="entry name" value="GLUCOSAMINE 6-PHOSPHATE N-ACETYLTRANSFERASE"/>
    <property type="match status" value="1"/>
</dbReference>
<dbReference type="InterPro" id="IPR039143">
    <property type="entry name" value="GNPNAT1-like"/>
</dbReference>
<feature type="domain" description="N-acetyltransferase" evidence="1">
    <location>
        <begin position="1"/>
        <end position="141"/>
    </location>
</feature>